<proteinExistence type="predicted"/>
<dbReference type="EMBL" id="MG696114">
    <property type="protein sequence ID" value="AUM58551.1"/>
    <property type="molecule type" value="Genomic_DNA"/>
</dbReference>
<accession>A0A2I6PFR5</accession>
<keyword evidence="2" id="KW-1185">Reference proteome</keyword>
<evidence type="ECO:0000313" key="1">
    <source>
        <dbReference type="EMBL" id="AUM58551.1"/>
    </source>
</evidence>
<dbReference type="Proteomes" id="UP000240538">
    <property type="component" value="Segment"/>
</dbReference>
<reference evidence="1 2" key="1">
    <citation type="submission" date="2017-12" db="EMBL/GenBank/DDBJ databases">
        <title>Complete genome sequence and characterization of bacteriophage phiP4-3 infecting Proteus pennea.</title>
        <authorList>
            <person name="He Y."/>
            <person name="Yang H."/>
        </authorList>
    </citation>
    <scope>NUCLEOTIDE SEQUENCE [LARGE SCALE GENOMIC DNA]</scope>
</reference>
<name>A0A2I6PFR5_9CAUD</name>
<organism evidence="1 2">
    <name type="scientific">Proteus phage phiP4-3</name>
    <dbReference type="NCBI Taxonomy" id="2065203"/>
    <lineage>
        <taxon>Viruses</taxon>
        <taxon>Duplodnaviria</taxon>
        <taxon>Heunggongvirae</taxon>
        <taxon>Uroviricota</taxon>
        <taxon>Caudoviricetes</taxon>
        <taxon>Pantevenvirales</taxon>
        <taxon>Straboviridae</taxon>
        <taxon>Bragavirus</taxon>
        <taxon>Bragavirus p43</taxon>
    </lineage>
</organism>
<gene>
    <name evidence="1" type="ORF">phiP43_193</name>
</gene>
<evidence type="ECO:0000313" key="2">
    <source>
        <dbReference type="Proteomes" id="UP000240538"/>
    </source>
</evidence>
<sequence length="53" mass="6032">MWIGNKFISDDFKAGISDKTDNFIIEQDDDLVVLSKEDALKLKLIIEQVYQGA</sequence>
<protein>
    <submittedName>
        <fullName evidence="1">Uncharacterized protein</fullName>
    </submittedName>
</protein>